<dbReference type="Proteomes" id="UP000281261">
    <property type="component" value="Unassembled WGS sequence"/>
</dbReference>
<accession>A0A420ZCL1</accession>
<dbReference type="EMBL" id="QMNG01000010">
    <property type="protein sequence ID" value="RLC37164.1"/>
    <property type="molecule type" value="Genomic_DNA"/>
</dbReference>
<comment type="caution">
    <text evidence="1">The sequence shown here is derived from an EMBL/GenBank/DDBJ whole genome shotgun (WGS) entry which is preliminary data.</text>
</comment>
<name>A0A420ZCL1_UNCK3</name>
<dbReference type="AlphaFoldDB" id="A0A420ZCL1"/>
<evidence type="ECO:0000313" key="2">
    <source>
        <dbReference type="Proteomes" id="UP000281261"/>
    </source>
</evidence>
<evidence type="ECO:0000313" key="1">
    <source>
        <dbReference type="EMBL" id="RLC37164.1"/>
    </source>
</evidence>
<protein>
    <recommendedName>
        <fullName evidence="3">HEPN domain-containing protein</fullName>
    </recommendedName>
</protein>
<gene>
    <name evidence="1" type="ORF">DRH29_02805</name>
</gene>
<reference evidence="1 2" key="1">
    <citation type="submission" date="2018-06" db="EMBL/GenBank/DDBJ databases">
        <title>Extensive metabolic versatility and redundancy in microbially diverse, dynamic hydrothermal sediments.</title>
        <authorList>
            <person name="Dombrowski N."/>
            <person name="Teske A."/>
            <person name="Baker B.J."/>
        </authorList>
    </citation>
    <scope>NUCLEOTIDE SEQUENCE [LARGE SCALE GENOMIC DNA]</scope>
    <source>
        <strain evidence="1">B79_G16</strain>
    </source>
</reference>
<sequence length="98" mass="10893">MIKRIRRIEKSVRAARAARMLNEETAIMVRFWLRQAARAARLAEKAPTGAYTLADNAVSSAICVAEETLAGRPKSAARAATIFNRFLRSAQEAMKENE</sequence>
<organism evidence="1 2">
    <name type="scientific">candidate division Kazan bacterium</name>
    <dbReference type="NCBI Taxonomy" id="2202143"/>
    <lineage>
        <taxon>Bacteria</taxon>
        <taxon>Bacteria division Kazan-3B-28</taxon>
    </lineage>
</organism>
<evidence type="ECO:0008006" key="3">
    <source>
        <dbReference type="Google" id="ProtNLM"/>
    </source>
</evidence>
<proteinExistence type="predicted"/>